<dbReference type="Pfam" id="PF14534">
    <property type="entry name" value="DUF4440"/>
    <property type="match status" value="1"/>
</dbReference>
<gene>
    <name evidence="2" type="ORF">ABIE13_002535</name>
</gene>
<dbReference type="InterPro" id="IPR016181">
    <property type="entry name" value="Acyl_CoA_acyltransferase"/>
</dbReference>
<evidence type="ECO:0000259" key="1">
    <source>
        <dbReference type="PROSITE" id="PS51186"/>
    </source>
</evidence>
<dbReference type="Gene3D" id="3.40.630.30">
    <property type="match status" value="1"/>
</dbReference>
<keyword evidence="3" id="KW-1185">Reference proteome</keyword>
<accession>A0ABV2Q8T1</accession>
<dbReference type="SUPFAM" id="SSF54427">
    <property type="entry name" value="NTF2-like"/>
    <property type="match status" value="1"/>
</dbReference>
<organism evidence="2 3">
    <name type="scientific">Ottowia thiooxydans</name>
    <dbReference type="NCBI Taxonomy" id="219182"/>
    <lineage>
        <taxon>Bacteria</taxon>
        <taxon>Pseudomonadati</taxon>
        <taxon>Pseudomonadota</taxon>
        <taxon>Betaproteobacteria</taxon>
        <taxon>Burkholderiales</taxon>
        <taxon>Comamonadaceae</taxon>
        <taxon>Ottowia</taxon>
    </lineage>
</organism>
<dbReference type="InterPro" id="IPR027843">
    <property type="entry name" value="DUF4440"/>
</dbReference>
<evidence type="ECO:0000313" key="2">
    <source>
        <dbReference type="EMBL" id="MET4577424.1"/>
    </source>
</evidence>
<dbReference type="Proteomes" id="UP001549320">
    <property type="component" value="Unassembled WGS sequence"/>
</dbReference>
<reference evidence="2 3" key="1">
    <citation type="submission" date="2024-06" db="EMBL/GenBank/DDBJ databases">
        <title>Sorghum-associated microbial communities from plants grown in Nebraska, USA.</title>
        <authorList>
            <person name="Schachtman D."/>
        </authorList>
    </citation>
    <scope>NUCLEOTIDE SEQUENCE [LARGE SCALE GENOMIC DNA]</scope>
    <source>
        <strain evidence="2 3">2709</strain>
    </source>
</reference>
<dbReference type="CDD" id="cd04301">
    <property type="entry name" value="NAT_SF"/>
    <property type="match status" value="1"/>
</dbReference>
<dbReference type="PROSITE" id="PS51186">
    <property type="entry name" value="GNAT"/>
    <property type="match status" value="1"/>
</dbReference>
<dbReference type="InterPro" id="IPR032710">
    <property type="entry name" value="NTF2-like_dom_sf"/>
</dbReference>
<sequence>MSSETNLLLREARDSDLPDLVACDAYAQVHEARTHELRRWVEQQSCFVALMRDRPVGFFVLEHTFFGNGFIPLVCVAGAHQHQGIGQFLLAQAERLCSTPKLFTSTNASNSRAQDLFARAGFTASGTVGNLDESDSELIYFKALHKASDAADPSGTGRLAASRKLPLASNVTPHTMLEQTLSILQALECELHAPKTRRDPERLGQLLHPQFREFGRSGRSYTRHEMLEQLQAETELTKVHSQDFRIEMLGHSDALLTYRSAQLTPSGLLERPTNRASIWRLEPTGWQMFFHQGTPTQAFFQNAA</sequence>
<name>A0ABV2Q8T1_9BURK</name>
<dbReference type="InterPro" id="IPR000182">
    <property type="entry name" value="GNAT_dom"/>
</dbReference>
<dbReference type="Pfam" id="PF00583">
    <property type="entry name" value="Acetyltransf_1"/>
    <property type="match status" value="1"/>
</dbReference>
<dbReference type="Gene3D" id="3.10.450.50">
    <property type="match status" value="1"/>
</dbReference>
<comment type="caution">
    <text evidence="2">The sequence shown here is derived from an EMBL/GenBank/DDBJ whole genome shotgun (WGS) entry which is preliminary data.</text>
</comment>
<feature type="domain" description="N-acetyltransferase" evidence="1">
    <location>
        <begin position="7"/>
        <end position="145"/>
    </location>
</feature>
<protein>
    <submittedName>
        <fullName evidence="2">Ribosomal protein S18 acetylase RimI-like enzyme</fullName>
    </submittedName>
</protein>
<dbReference type="RefSeq" id="WP_354443809.1">
    <property type="nucleotide sequence ID" value="NZ_JBEPSH010000005.1"/>
</dbReference>
<proteinExistence type="predicted"/>
<dbReference type="SUPFAM" id="SSF55729">
    <property type="entry name" value="Acyl-CoA N-acyltransferases (Nat)"/>
    <property type="match status" value="1"/>
</dbReference>
<dbReference type="EMBL" id="JBEPSH010000005">
    <property type="protein sequence ID" value="MET4577424.1"/>
    <property type="molecule type" value="Genomic_DNA"/>
</dbReference>
<evidence type="ECO:0000313" key="3">
    <source>
        <dbReference type="Proteomes" id="UP001549320"/>
    </source>
</evidence>